<dbReference type="STRING" id="1123010.SAMN02745724_00015"/>
<accession>A0A1I1DR28</accession>
<keyword evidence="2" id="KW-1185">Reference proteome</keyword>
<dbReference type="AlphaFoldDB" id="A0A1I1DR28"/>
<dbReference type="RefSeq" id="WP_091978597.1">
    <property type="nucleotide sequence ID" value="NZ_FOLO01000001.1"/>
</dbReference>
<sequence>MKSIKKQAGSMLMSALFIAILMLGLGLALVNILSSSAHNNAVEYYGARAFLAAQSGIEQSLTQLFVLGAANTSQASTAACNSFPKTTPFTSQYLSGCTAVLSCIVTTSDLGSPATTTVPDLSSPSGEVTVYRLTSTATCSINNCTSGSCLKDTWQTQRSISVEAKTLN</sequence>
<dbReference type="EMBL" id="FOLO01000001">
    <property type="protein sequence ID" value="SFB77435.1"/>
    <property type="molecule type" value="Genomic_DNA"/>
</dbReference>
<protein>
    <submittedName>
        <fullName evidence="1">MSHA biogenesis protein MshP</fullName>
    </submittedName>
</protein>
<evidence type="ECO:0000313" key="2">
    <source>
        <dbReference type="Proteomes" id="UP000198862"/>
    </source>
</evidence>
<dbReference type="Proteomes" id="UP000198862">
    <property type="component" value="Unassembled WGS sequence"/>
</dbReference>
<proteinExistence type="predicted"/>
<gene>
    <name evidence="1" type="ORF">SAMN02745724_00015</name>
</gene>
<organism evidence="1 2">
    <name type="scientific">Pseudoalteromonas denitrificans DSM 6059</name>
    <dbReference type="NCBI Taxonomy" id="1123010"/>
    <lineage>
        <taxon>Bacteria</taxon>
        <taxon>Pseudomonadati</taxon>
        <taxon>Pseudomonadota</taxon>
        <taxon>Gammaproteobacteria</taxon>
        <taxon>Alteromonadales</taxon>
        <taxon>Pseudoalteromonadaceae</taxon>
        <taxon>Pseudoalteromonas</taxon>
    </lineage>
</organism>
<reference evidence="1 2" key="1">
    <citation type="submission" date="2016-10" db="EMBL/GenBank/DDBJ databases">
        <authorList>
            <person name="de Groot N.N."/>
        </authorList>
    </citation>
    <scope>NUCLEOTIDE SEQUENCE [LARGE SCALE GENOMIC DNA]</scope>
    <source>
        <strain evidence="1 2">DSM 6059</strain>
    </source>
</reference>
<evidence type="ECO:0000313" key="1">
    <source>
        <dbReference type="EMBL" id="SFB77435.1"/>
    </source>
</evidence>
<name>A0A1I1DR28_9GAMM</name>
<dbReference type="OrthoDB" id="6315693at2"/>